<name>A0A2R4VRQ0_9PROT</name>
<dbReference type="AlphaFoldDB" id="A0A2R4VRQ0"/>
<keyword evidence="3 9" id="KW-0813">Transport</keyword>
<feature type="transmembrane region" description="Helical" evidence="9">
    <location>
        <begin position="250"/>
        <end position="273"/>
    </location>
</feature>
<keyword evidence="5 9" id="KW-0812">Transmembrane</keyword>
<dbReference type="FunFam" id="1.10.3720.10:FF:000003">
    <property type="entry name" value="Aliphatic sulfonate ABC transporter permease"/>
    <property type="match status" value="1"/>
</dbReference>
<keyword evidence="4" id="KW-1003">Cell membrane</keyword>
<keyword evidence="12" id="KW-0614">Plasmid</keyword>
<evidence type="ECO:0000256" key="3">
    <source>
        <dbReference type="ARBA" id="ARBA00022448"/>
    </source>
</evidence>
<protein>
    <submittedName>
        <fullName evidence="12">Taurine transporter subunit</fullName>
    </submittedName>
</protein>
<dbReference type="GO" id="GO:0042918">
    <property type="term" value="P:alkanesulfonate transmembrane transport"/>
    <property type="evidence" value="ECO:0007669"/>
    <property type="project" value="UniProtKB-ARBA"/>
</dbReference>
<feature type="transmembrane region" description="Helical" evidence="9">
    <location>
        <begin position="132"/>
        <end position="153"/>
    </location>
</feature>
<dbReference type="KEGG" id="ahu:A6A40_18695"/>
<organism evidence="12 13">
    <name type="scientific">Azospirillum humicireducens</name>
    <dbReference type="NCBI Taxonomy" id="1226968"/>
    <lineage>
        <taxon>Bacteria</taxon>
        <taxon>Pseudomonadati</taxon>
        <taxon>Pseudomonadota</taxon>
        <taxon>Alphaproteobacteria</taxon>
        <taxon>Rhodospirillales</taxon>
        <taxon>Azospirillaceae</taxon>
        <taxon>Azospirillum</taxon>
    </lineage>
</organism>
<sequence length="287" mass="30837">MTDIARPGDRVADQVPGPADRPRIVRLHPFGLDGARTGPISLATAALLLAAWFLVAQYRLVPPLFLPTPQEVATQFLAVLEDGYAGATLWEHMSASLFRIFSAAVFAASLGIPLGLAMGLNRWAKGIFDTPIEFYWPLPPLAYLPLMIIWLGIGEVSKIVLLTLAMFAPVCLSAQAGVRALPIERVNAALSLGASRWQLFRTIVLPSALPEILTGLRIGIGVGWSTLVAAELIAATRGIGFMIMSASHFLATDVVFVGIGIIAAFAFAFSYGMRLLEGWLVPWKGKS</sequence>
<comment type="function">
    <text evidence="8">Probably part of an ABC transporter complex. Probably responsible for the translocation of the substrate across the membrane.</text>
</comment>
<geneLocation type="plasmid" evidence="12 13">
    <name>pYZ2</name>
</geneLocation>
<dbReference type="CDD" id="cd06261">
    <property type="entry name" value="TM_PBP2"/>
    <property type="match status" value="1"/>
</dbReference>
<reference evidence="12 13" key="1">
    <citation type="submission" date="2018-04" db="EMBL/GenBank/DDBJ databases">
        <title>Complete genome sequence of the nitrogen-fixing bacterium Azospirillum humicireducens type strain SgZ-5.</title>
        <authorList>
            <person name="Yu Z."/>
        </authorList>
    </citation>
    <scope>NUCLEOTIDE SEQUENCE [LARGE SCALE GENOMIC DNA]</scope>
    <source>
        <strain evidence="12 13">SgZ-5</strain>
        <plasmid evidence="12 13">pYZ2</plasmid>
    </source>
</reference>
<dbReference type="InterPro" id="IPR000515">
    <property type="entry name" value="MetI-like"/>
</dbReference>
<dbReference type="Pfam" id="PF00528">
    <property type="entry name" value="BPD_transp_1"/>
    <property type="match status" value="1"/>
</dbReference>
<dbReference type="PANTHER" id="PTHR30151">
    <property type="entry name" value="ALKANE SULFONATE ABC TRANSPORTER-RELATED, MEMBRANE SUBUNIT"/>
    <property type="match status" value="1"/>
</dbReference>
<dbReference type="Gene3D" id="1.10.3720.10">
    <property type="entry name" value="MetI-like"/>
    <property type="match status" value="1"/>
</dbReference>
<feature type="transmembrane region" description="Helical" evidence="9">
    <location>
        <begin position="159"/>
        <end position="178"/>
    </location>
</feature>
<keyword evidence="13" id="KW-1185">Reference proteome</keyword>
<comment type="similarity">
    <text evidence="2 9">Belongs to the binding-protein-dependent transport system permease family.</text>
</comment>
<dbReference type="GO" id="GO:0010438">
    <property type="term" value="P:cellular response to sulfur starvation"/>
    <property type="evidence" value="ECO:0007669"/>
    <property type="project" value="TreeGrafter"/>
</dbReference>
<evidence type="ECO:0000256" key="9">
    <source>
        <dbReference type="RuleBase" id="RU363032"/>
    </source>
</evidence>
<evidence type="ECO:0000256" key="2">
    <source>
        <dbReference type="ARBA" id="ARBA00009306"/>
    </source>
</evidence>
<feature type="region of interest" description="Disordered" evidence="10">
    <location>
        <begin position="1"/>
        <end position="20"/>
    </location>
</feature>
<feature type="transmembrane region" description="Helical" evidence="9">
    <location>
        <begin position="97"/>
        <end position="120"/>
    </location>
</feature>
<keyword evidence="6 9" id="KW-1133">Transmembrane helix</keyword>
<evidence type="ECO:0000256" key="4">
    <source>
        <dbReference type="ARBA" id="ARBA00022475"/>
    </source>
</evidence>
<dbReference type="EMBL" id="CP028903">
    <property type="protein sequence ID" value="AWB07105.1"/>
    <property type="molecule type" value="Genomic_DNA"/>
</dbReference>
<evidence type="ECO:0000259" key="11">
    <source>
        <dbReference type="PROSITE" id="PS50928"/>
    </source>
</evidence>
<dbReference type="PANTHER" id="PTHR30151:SF25">
    <property type="entry name" value="TAURINE TRANSPORT SYSTEM PERMEASE PROTEIN TAUC"/>
    <property type="match status" value="1"/>
</dbReference>
<evidence type="ECO:0000256" key="7">
    <source>
        <dbReference type="ARBA" id="ARBA00023136"/>
    </source>
</evidence>
<accession>A0A2R4VRQ0</accession>
<feature type="transmembrane region" description="Helical" evidence="9">
    <location>
        <begin position="224"/>
        <end position="243"/>
    </location>
</feature>
<feature type="compositionally biased region" description="Basic and acidic residues" evidence="10">
    <location>
        <begin position="1"/>
        <end position="12"/>
    </location>
</feature>
<dbReference type="GO" id="GO:0005886">
    <property type="term" value="C:plasma membrane"/>
    <property type="evidence" value="ECO:0007669"/>
    <property type="project" value="UniProtKB-SubCell"/>
</dbReference>
<evidence type="ECO:0000313" key="13">
    <source>
        <dbReference type="Proteomes" id="UP000077405"/>
    </source>
</evidence>
<comment type="subcellular location">
    <subcellularLocation>
        <location evidence="1 9">Cell membrane</location>
        <topology evidence="1 9">Multi-pass membrane protein</topology>
    </subcellularLocation>
</comment>
<dbReference type="RefSeq" id="WP_108547402.1">
    <property type="nucleotide sequence ID" value="NZ_CP028903.1"/>
</dbReference>
<evidence type="ECO:0000256" key="1">
    <source>
        <dbReference type="ARBA" id="ARBA00004651"/>
    </source>
</evidence>
<dbReference type="Proteomes" id="UP000077405">
    <property type="component" value="Plasmid pYZ2"/>
</dbReference>
<dbReference type="SUPFAM" id="SSF161098">
    <property type="entry name" value="MetI-like"/>
    <property type="match status" value="1"/>
</dbReference>
<dbReference type="OrthoDB" id="9799271at2"/>
<evidence type="ECO:0000256" key="5">
    <source>
        <dbReference type="ARBA" id="ARBA00022692"/>
    </source>
</evidence>
<dbReference type="PROSITE" id="PS50928">
    <property type="entry name" value="ABC_TM1"/>
    <property type="match status" value="1"/>
</dbReference>
<evidence type="ECO:0000256" key="6">
    <source>
        <dbReference type="ARBA" id="ARBA00022989"/>
    </source>
</evidence>
<proteinExistence type="inferred from homology"/>
<feature type="transmembrane region" description="Helical" evidence="9">
    <location>
        <begin position="40"/>
        <end position="60"/>
    </location>
</feature>
<keyword evidence="7 9" id="KW-0472">Membrane</keyword>
<evidence type="ECO:0000256" key="8">
    <source>
        <dbReference type="ARBA" id="ARBA00056719"/>
    </source>
</evidence>
<dbReference type="InterPro" id="IPR035906">
    <property type="entry name" value="MetI-like_sf"/>
</dbReference>
<evidence type="ECO:0000313" key="12">
    <source>
        <dbReference type="EMBL" id="AWB07105.1"/>
    </source>
</evidence>
<evidence type="ECO:0000256" key="10">
    <source>
        <dbReference type="SAM" id="MobiDB-lite"/>
    </source>
</evidence>
<gene>
    <name evidence="12" type="ORF">A6A40_18695</name>
</gene>
<feature type="domain" description="ABC transmembrane type-1" evidence="11">
    <location>
        <begin position="93"/>
        <end position="277"/>
    </location>
</feature>